<evidence type="ECO:0000256" key="11">
    <source>
        <dbReference type="SAM" id="Phobius"/>
    </source>
</evidence>
<evidence type="ECO:0000256" key="3">
    <source>
        <dbReference type="ARBA" id="ARBA00022475"/>
    </source>
</evidence>
<dbReference type="InterPro" id="IPR029044">
    <property type="entry name" value="Nucleotide-diphossugar_trans"/>
</dbReference>
<proteinExistence type="predicted"/>
<feature type="transmembrane region" description="Helical" evidence="11">
    <location>
        <begin position="238"/>
        <end position="255"/>
    </location>
</feature>
<feature type="transmembrane region" description="Helical" evidence="11">
    <location>
        <begin position="276"/>
        <end position="294"/>
    </location>
</feature>
<keyword evidence="9" id="KW-0325">Glycoprotein</keyword>
<evidence type="ECO:0000256" key="6">
    <source>
        <dbReference type="ARBA" id="ARBA00022692"/>
    </source>
</evidence>
<keyword evidence="3" id="KW-1003">Cell membrane</keyword>
<evidence type="ECO:0000256" key="10">
    <source>
        <dbReference type="SAM" id="MobiDB-lite"/>
    </source>
</evidence>
<keyword evidence="14" id="KW-1185">Reference proteome</keyword>
<dbReference type="Pfam" id="PF22997">
    <property type="entry name" value="CHS4"/>
    <property type="match status" value="1"/>
</dbReference>
<name>A0A1X2HPM3_SYNRA</name>
<dbReference type="PANTHER" id="PTHR22914:SF16">
    <property type="entry name" value="CHITIN SYNTHASE 3"/>
    <property type="match status" value="1"/>
</dbReference>
<dbReference type="InterPro" id="IPR054295">
    <property type="entry name" value="CHS4-like_dom"/>
</dbReference>
<dbReference type="InParanoid" id="A0A1X2HPM3"/>
<feature type="compositionally biased region" description="Polar residues" evidence="10">
    <location>
        <begin position="1161"/>
        <end position="1179"/>
    </location>
</feature>
<dbReference type="Pfam" id="PF03142">
    <property type="entry name" value="Chitin_synth_2"/>
    <property type="match status" value="1"/>
</dbReference>
<keyword evidence="4" id="KW-0328">Glycosyltransferase</keyword>
<evidence type="ECO:0000256" key="7">
    <source>
        <dbReference type="ARBA" id="ARBA00022989"/>
    </source>
</evidence>
<feature type="compositionally biased region" description="Pro residues" evidence="10">
    <location>
        <begin position="175"/>
        <end position="189"/>
    </location>
</feature>
<dbReference type="PANTHER" id="PTHR22914">
    <property type="entry name" value="CHITIN SYNTHASE"/>
    <property type="match status" value="1"/>
</dbReference>
<dbReference type="GO" id="GO:0005886">
    <property type="term" value="C:plasma membrane"/>
    <property type="evidence" value="ECO:0007669"/>
    <property type="project" value="UniProtKB-SubCell"/>
</dbReference>
<evidence type="ECO:0000256" key="2">
    <source>
        <dbReference type="ARBA" id="ARBA00012543"/>
    </source>
</evidence>
<dbReference type="AlphaFoldDB" id="A0A1X2HPM3"/>
<feature type="compositionally biased region" description="Basic and acidic residues" evidence="10">
    <location>
        <begin position="72"/>
        <end position="87"/>
    </location>
</feature>
<keyword evidence="6 11" id="KW-0812">Transmembrane</keyword>
<keyword evidence="8 11" id="KW-0472">Membrane</keyword>
<evidence type="ECO:0000256" key="9">
    <source>
        <dbReference type="ARBA" id="ARBA00023180"/>
    </source>
</evidence>
<feature type="transmembrane region" description="Helical" evidence="11">
    <location>
        <begin position="515"/>
        <end position="538"/>
    </location>
</feature>
<dbReference type="GO" id="GO:0004100">
    <property type="term" value="F:chitin synthase activity"/>
    <property type="evidence" value="ECO:0007669"/>
    <property type="project" value="UniProtKB-EC"/>
</dbReference>
<evidence type="ECO:0000256" key="1">
    <source>
        <dbReference type="ARBA" id="ARBA00004651"/>
    </source>
</evidence>
<dbReference type="EC" id="2.4.1.16" evidence="2"/>
<feature type="transmembrane region" description="Helical" evidence="11">
    <location>
        <begin position="1041"/>
        <end position="1062"/>
    </location>
</feature>
<feature type="region of interest" description="Disordered" evidence="10">
    <location>
        <begin position="1161"/>
        <end position="1180"/>
    </location>
</feature>
<feature type="compositionally biased region" description="Low complexity" evidence="10">
    <location>
        <begin position="190"/>
        <end position="209"/>
    </location>
</feature>
<feature type="domain" description="Chitin synthase 4-like" evidence="12">
    <location>
        <begin position="416"/>
        <end position="497"/>
    </location>
</feature>
<dbReference type="STRING" id="13706.A0A1X2HPM3"/>
<keyword evidence="5" id="KW-0808">Transferase</keyword>
<evidence type="ECO:0000313" key="13">
    <source>
        <dbReference type="EMBL" id="ORZ01324.1"/>
    </source>
</evidence>
<dbReference type="SUPFAM" id="SSF53448">
    <property type="entry name" value="Nucleotide-diphospho-sugar transferases"/>
    <property type="match status" value="1"/>
</dbReference>
<dbReference type="EMBL" id="MCGN01000002">
    <property type="protein sequence ID" value="ORZ01324.1"/>
    <property type="molecule type" value="Genomic_DNA"/>
</dbReference>
<gene>
    <name evidence="13" type="ORF">BCR43DRAFT_469909</name>
</gene>
<evidence type="ECO:0000256" key="5">
    <source>
        <dbReference type="ARBA" id="ARBA00022679"/>
    </source>
</evidence>
<dbReference type="GO" id="GO:0030428">
    <property type="term" value="C:cell septum"/>
    <property type="evidence" value="ECO:0007669"/>
    <property type="project" value="TreeGrafter"/>
</dbReference>
<dbReference type="Proteomes" id="UP000242180">
    <property type="component" value="Unassembled WGS sequence"/>
</dbReference>
<organism evidence="13 14">
    <name type="scientific">Syncephalastrum racemosum</name>
    <name type="common">Filamentous fungus</name>
    <dbReference type="NCBI Taxonomy" id="13706"/>
    <lineage>
        <taxon>Eukaryota</taxon>
        <taxon>Fungi</taxon>
        <taxon>Fungi incertae sedis</taxon>
        <taxon>Mucoromycota</taxon>
        <taxon>Mucoromycotina</taxon>
        <taxon>Mucoromycetes</taxon>
        <taxon>Mucorales</taxon>
        <taxon>Syncephalastraceae</taxon>
        <taxon>Syncephalastrum</taxon>
    </lineage>
</organism>
<feature type="transmembrane region" description="Helical" evidence="11">
    <location>
        <begin position="987"/>
        <end position="1005"/>
    </location>
</feature>
<keyword evidence="7 11" id="KW-1133">Transmembrane helix</keyword>
<comment type="subcellular location">
    <subcellularLocation>
        <location evidence="1">Cell membrane</location>
        <topology evidence="1">Multi-pass membrane protein</topology>
    </subcellularLocation>
</comment>
<evidence type="ECO:0000259" key="12">
    <source>
        <dbReference type="Pfam" id="PF22997"/>
    </source>
</evidence>
<feature type="region of interest" description="Disordered" evidence="10">
    <location>
        <begin position="588"/>
        <end position="613"/>
    </location>
</feature>
<sequence>MSNPHRASGYQPALRGYQGDPRASRQYSQPRSPSGYYGMEAGPGAGGPPRPPAHRGPSTPGMSPQPHQRPPMRTDDAHRRSQFDPRRSQRPPMQQPRPNYYPQQQSRPPSSYHAMAGPPPPQHHNHPQPQPYRRVSVSRSRSLSRPERQRPRQGMIRSNTTHRNAAGVGLAPGANRPPPHQPQPQPARPNQPMSSHLQHQLQQQKQQQQRAAGLDARPLPEPVKDEEDEIKPKVLTSWWAWTAFLATCCIPNWFIRVCFRKNNALMQQAWREKLTLCYIILILMGALAYVTYGLNQTLCPENKTNFPYSQELDGSRVPVYRENPRVYGQIYEMDKLKSFFSSKGLNFTNDYQNMEIGAIFDGDTTGACTTFDKGDSSTTLGDCTLNSPYGGSLKTDDGSCLSLKELEQYTSSLGSVGFAWEDLRPHGTDDLGSTDLVVLGDKVLNLTRYIKEANPYYGETVDTALKATLGNDASYAILYAQSGKATRNCLMARYSAGIMETETGGCIANNIVMNIMFAVIVTIIVVRYSMALMFQWFISKRLVKPGGRSNWLAWRSIKGGNEDPTNHIPGPYNNYGPMNLAARGSAASVTSGTSSSRGGTTTPSERSSAVELGGPRSDIVSTELYSIMLVTCYSEGEDGLRTTMDSLAETTYSKKHKCFFVICDGIITGAGETKSTPQVVIDMMDLDPAMANPKASSYLAVADGEKQLNMAKVYAGHYKSVPCITIVKCGSELEANAAKPGNRGKRDSQLILMSFFQRVLFNDRLSELDYEIFWKMTWLMKGVTPDKFEVVLMVDADTKVLPDALTYMVAAMANDITIMGLCGETRIANKRASWVTAIQVFEYYISHHYAKAFESLFGIVTCLPGCFSMFRIKAPKNGSWVPLLANPDIILEYNQNVVTTLHEKNLLLLGEDRFLSTLMLRTFPKRQMMFVPQARCRTIVPDEFKVLLSQRRRWINSTVHNLMELVLVSDLCGIACLSMQFSVFVDLIAALVLPAAIVMTIYLIVSSAVSGDPQWQSLALLLCILGLPGVLIAITTFKLVYVLWMIIYIIALPIWNFVLPAYSFWHFDDFSWGATRVIAGEKKDKGHGDAEGKFDSSRLVMKKWEDWEAERTGQKVNRNRFTLKTPLDPPAAFDGSRSVTPVTPAFGSIFNDRKMFNSSTSLVSGSNGTNTPHGSSTPLHSPRRINSPFYLLCSLRSLFIFHSKLTQNSPNRYIHDTILDQ</sequence>
<feature type="compositionally biased region" description="Low complexity" evidence="10">
    <location>
        <begin position="131"/>
        <end position="143"/>
    </location>
</feature>
<dbReference type="InterPro" id="IPR004835">
    <property type="entry name" value="Chitin_synth"/>
</dbReference>
<dbReference type="OMA" id="CIPNWFL"/>
<comment type="caution">
    <text evidence="13">The sequence shown here is derived from an EMBL/GenBank/DDBJ whole genome shotgun (WGS) entry which is preliminary data.</text>
</comment>
<dbReference type="GO" id="GO:0006031">
    <property type="term" value="P:chitin biosynthetic process"/>
    <property type="evidence" value="ECO:0007669"/>
    <property type="project" value="TreeGrafter"/>
</dbReference>
<evidence type="ECO:0000313" key="14">
    <source>
        <dbReference type="Proteomes" id="UP000242180"/>
    </source>
</evidence>
<evidence type="ECO:0000256" key="8">
    <source>
        <dbReference type="ARBA" id="ARBA00023136"/>
    </source>
</evidence>
<protein>
    <recommendedName>
        <fullName evidence="2">chitin synthase</fullName>
        <ecNumber evidence="2">2.4.1.16</ecNumber>
    </recommendedName>
</protein>
<feature type="compositionally biased region" description="Low complexity" evidence="10">
    <location>
        <begin position="588"/>
        <end position="607"/>
    </location>
</feature>
<feature type="region of interest" description="Disordered" evidence="10">
    <location>
        <begin position="1"/>
        <end position="228"/>
    </location>
</feature>
<reference evidence="13 14" key="1">
    <citation type="submission" date="2016-07" db="EMBL/GenBank/DDBJ databases">
        <title>Pervasive Adenine N6-methylation of Active Genes in Fungi.</title>
        <authorList>
            <consortium name="DOE Joint Genome Institute"/>
            <person name="Mondo S.J."/>
            <person name="Dannebaum R.O."/>
            <person name="Kuo R.C."/>
            <person name="Labutti K."/>
            <person name="Haridas S."/>
            <person name="Kuo A."/>
            <person name="Salamov A."/>
            <person name="Ahrendt S.R."/>
            <person name="Lipzen A."/>
            <person name="Sullivan W."/>
            <person name="Andreopoulos W.B."/>
            <person name="Clum A."/>
            <person name="Lindquist E."/>
            <person name="Daum C."/>
            <person name="Ramamoorthy G.K."/>
            <person name="Gryganskyi A."/>
            <person name="Culley D."/>
            <person name="Magnuson J.K."/>
            <person name="James T.Y."/>
            <person name="O'Malley M.A."/>
            <person name="Stajich J.E."/>
            <person name="Spatafora J.W."/>
            <person name="Visel A."/>
            <person name="Grigoriev I.V."/>
        </authorList>
    </citation>
    <scope>NUCLEOTIDE SEQUENCE [LARGE SCALE GENOMIC DNA]</scope>
    <source>
        <strain evidence="13 14">NRRL 2496</strain>
    </source>
</reference>
<feature type="transmembrane region" description="Helical" evidence="11">
    <location>
        <begin position="1017"/>
        <end position="1035"/>
    </location>
</feature>
<evidence type="ECO:0000256" key="4">
    <source>
        <dbReference type="ARBA" id="ARBA00022676"/>
    </source>
</evidence>
<feature type="compositionally biased region" description="Low complexity" evidence="10">
    <location>
        <begin position="90"/>
        <end position="112"/>
    </location>
</feature>
<dbReference type="OrthoDB" id="370884at2759"/>
<dbReference type="CDD" id="cd04190">
    <property type="entry name" value="Chitin_synth_C"/>
    <property type="match status" value="1"/>
</dbReference>
<accession>A0A1X2HPM3</accession>